<name>A0A8H5JR84_9HYPO</name>
<accession>A0A8H5JR84</accession>
<evidence type="ECO:0000313" key="1">
    <source>
        <dbReference type="EMBL" id="KAF5559789.1"/>
    </source>
</evidence>
<protein>
    <submittedName>
        <fullName evidence="1">Uncharacterized protein</fullName>
    </submittedName>
</protein>
<reference evidence="1 3" key="1">
    <citation type="submission" date="2020-05" db="EMBL/GenBank/DDBJ databases">
        <title>Identification and distribution of gene clusters putatively required for synthesis of sphingolipid metabolism inhibitors in phylogenetically diverse species of the filamentous fungus Fusarium.</title>
        <authorList>
            <person name="Kim H.-S."/>
            <person name="Busman M."/>
            <person name="Brown D.W."/>
            <person name="Divon H."/>
            <person name="Uhlig S."/>
            <person name="Proctor R.H."/>
        </authorList>
    </citation>
    <scope>NUCLEOTIDE SEQUENCE [LARGE SCALE GENOMIC DNA]</scope>
    <source>
        <strain evidence="1 3">NRRL 25211</strain>
    </source>
</reference>
<evidence type="ECO:0000313" key="3">
    <source>
        <dbReference type="Proteomes" id="UP000544095"/>
    </source>
</evidence>
<dbReference type="EMBL" id="JAAOAR010001816">
    <property type="protein sequence ID" value="KAF5559789.1"/>
    <property type="molecule type" value="Genomic_DNA"/>
</dbReference>
<organism evidence="1 3">
    <name type="scientific">Fusarium pseudoanthophilum</name>
    <dbReference type="NCBI Taxonomy" id="48495"/>
    <lineage>
        <taxon>Eukaryota</taxon>
        <taxon>Fungi</taxon>
        <taxon>Dikarya</taxon>
        <taxon>Ascomycota</taxon>
        <taxon>Pezizomycotina</taxon>
        <taxon>Sordariomycetes</taxon>
        <taxon>Hypocreomycetidae</taxon>
        <taxon>Hypocreales</taxon>
        <taxon>Nectriaceae</taxon>
        <taxon>Fusarium</taxon>
        <taxon>Fusarium fujikuroi species complex</taxon>
    </lineage>
</organism>
<sequence length="152" mass="16846">MNALRQQVVNLANQIHVMRLELSQLRAGIVGGLDAGSEAVEEGPRPLIHSSTAGFPLSLQGIYRPPDRLRSSSRVRTPHSPLMQAIFESETQLSHQRKQPPARAHGGIQVLAHFKYADHNEVSWTDVCNGFSNEDEKGSSQNPHAAEKTFFR</sequence>
<dbReference type="EMBL" id="JAAOAR010000244">
    <property type="protein sequence ID" value="KAF5593233.1"/>
    <property type="molecule type" value="Genomic_DNA"/>
</dbReference>
<comment type="caution">
    <text evidence="1">The sequence shown here is derived from an EMBL/GenBank/DDBJ whole genome shotgun (WGS) entry which is preliminary data.</text>
</comment>
<dbReference type="Proteomes" id="UP000544095">
    <property type="component" value="Unassembled WGS sequence"/>
</dbReference>
<evidence type="ECO:0000313" key="2">
    <source>
        <dbReference type="EMBL" id="KAF5593233.1"/>
    </source>
</evidence>
<keyword evidence="3" id="KW-1185">Reference proteome</keyword>
<gene>
    <name evidence="1" type="ORF">FPANT_14297</name>
    <name evidence="2" type="ORF">FPANT_5163</name>
</gene>
<proteinExistence type="predicted"/>
<dbReference type="AlphaFoldDB" id="A0A8H5JR84"/>